<evidence type="ECO:0000259" key="5">
    <source>
        <dbReference type="PROSITE" id="PS51459"/>
    </source>
</evidence>
<dbReference type="GO" id="GO:0042803">
    <property type="term" value="F:protein homodimerization activity"/>
    <property type="evidence" value="ECO:0007669"/>
    <property type="project" value="UniProtKB-UniRule"/>
</dbReference>
<comment type="function">
    <text evidence="1">Adenylyltransferase that mediates the addition of adenosine 5'-monophosphate (AMP) to specific residues of target proteins.</text>
</comment>
<dbReference type="SUPFAM" id="SSF140931">
    <property type="entry name" value="Fic-like"/>
    <property type="match status" value="1"/>
</dbReference>
<proteinExistence type="predicted"/>
<comment type="catalytic activity">
    <reaction evidence="1">
        <text>L-tyrosyl-[protein] + ATP = O-(5'-adenylyl)-L-tyrosyl-[protein] + diphosphate</text>
        <dbReference type="Rhea" id="RHEA:54288"/>
        <dbReference type="Rhea" id="RHEA-COMP:10136"/>
        <dbReference type="Rhea" id="RHEA-COMP:13846"/>
        <dbReference type="ChEBI" id="CHEBI:30616"/>
        <dbReference type="ChEBI" id="CHEBI:33019"/>
        <dbReference type="ChEBI" id="CHEBI:46858"/>
        <dbReference type="ChEBI" id="CHEBI:83624"/>
        <dbReference type="EC" id="2.7.7.108"/>
    </reaction>
</comment>
<dbReference type="InterPro" id="IPR040198">
    <property type="entry name" value="Fido_containing"/>
</dbReference>
<feature type="binding site" evidence="2">
    <location>
        <position position="215"/>
    </location>
    <ligand>
        <name>ATP</name>
        <dbReference type="ChEBI" id="CHEBI:30616"/>
    </ligand>
</feature>
<dbReference type="InterPro" id="IPR025758">
    <property type="entry name" value="Fic/DOC_N"/>
</dbReference>
<dbReference type="PANTHER" id="PTHR13504">
    <property type="entry name" value="FIDO DOMAIN-CONTAINING PROTEIN DDB_G0283145"/>
    <property type="match status" value="1"/>
</dbReference>
<dbReference type="Proteomes" id="UP000604381">
    <property type="component" value="Unassembled WGS sequence"/>
</dbReference>
<organism evidence="6 7">
    <name type="scientific">Candidatus Amphirhobacter heronislandensis</name>
    <dbReference type="NCBI Taxonomy" id="1732024"/>
    <lineage>
        <taxon>Bacteria</taxon>
        <taxon>Pseudomonadati</taxon>
        <taxon>Pseudomonadota</taxon>
        <taxon>Gammaproteobacteria</taxon>
        <taxon>Candidatus Tethybacterales</taxon>
        <taxon>Candidatus Tethybacteraceae</taxon>
        <taxon>Candidatus Amphirhobacter</taxon>
    </lineage>
</organism>
<comment type="catalytic activity">
    <reaction evidence="1">
        <text>L-threonyl-[protein] + ATP = 3-O-(5'-adenylyl)-L-threonyl-[protein] + diphosphate</text>
        <dbReference type="Rhea" id="RHEA:54292"/>
        <dbReference type="Rhea" id="RHEA-COMP:11060"/>
        <dbReference type="Rhea" id="RHEA-COMP:13847"/>
        <dbReference type="ChEBI" id="CHEBI:30013"/>
        <dbReference type="ChEBI" id="CHEBI:30616"/>
        <dbReference type="ChEBI" id="CHEBI:33019"/>
        <dbReference type="ChEBI" id="CHEBI:138113"/>
        <dbReference type="EC" id="2.7.7.108"/>
    </reaction>
</comment>
<comment type="caution">
    <text evidence="6">The sequence shown here is derived from an EMBL/GenBank/DDBJ whole genome shotgun (WGS) entry which is preliminary data.</text>
</comment>
<keyword evidence="7" id="KW-1185">Reference proteome</keyword>
<keyword evidence="1 2" id="KW-0547">Nucleotide-binding</keyword>
<keyword evidence="1 2" id="KW-0067">ATP-binding</keyword>
<dbReference type="Gene3D" id="1.10.3290.10">
    <property type="entry name" value="Fido-like domain"/>
    <property type="match status" value="1"/>
</dbReference>
<dbReference type="PIRSF" id="PIRSF038925">
    <property type="entry name" value="AMP-prot_trans"/>
    <property type="match status" value="1"/>
</dbReference>
<dbReference type="GO" id="GO:0070733">
    <property type="term" value="F:AMPylase activity"/>
    <property type="evidence" value="ECO:0007669"/>
    <property type="project" value="UniProtKB-UniRule"/>
</dbReference>
<feature type="binding site" evidence="4">
    <location>
        <begin position="219"/>
        <end position="226"/>
    </location>
    <ligand>
        <name>ATP</name>
        <dbReference type="ChEBI" id="CHEBI:30616"/>
    </ligand>
</feature>
<keyword evidence="1" id="KW-0808">Transferase</keyword>
<dbReference type="AlphaFoldDB" id="A0A930Y0W4"/>
<comment type="subunit">
    <text evidence="1">Homodimer.</text>
</comment>
<dbReference type="PROSITE" id="PS51459">
    <property type="entry name" value="FIDO"/>
    <property type="match status" value="1"/>
</dbReference>
<dbReference type="EMBL" id="JADHEI010000026">
    <property type="protein sequence ID" value="MBF2734725.1"/>
    <property type="molecule type" value="Genomic_DNA"/>
</dbReference>
<evidence type="ECO:0000256" key="3">
    <source>
        <dbReference type="PIRSR" id="PIRSR640198-1"/>
    </source>
</evidence>
<dbReference type="EC" id="2.7.7.108" evidence="1"/>
<dbReference type="PANTHER" id="PTHR13504:SF38">
    <property type="entry name" value="FIDO DOMAIN-CONTAINING PROTEIN"/>
    <property type="match status" value="1"/>
</dbReference>
<dbReference type="InterPro" id="IPR003812">
    <property type="entry name" value="Fido"/>
</dbReference>
<feature type="binding site" evidence="2">
    <location>
        <begin position="220"/>
        <end position="226"/>
    </location>
    <ligand>
        <name>ATP</name>
        <dbReference type="ChEBI" id="CHEBI:30616"/>
    </ligand>
</feature>
<feature type="active site" evidence="3">
    <location>
        <position position="215"/>
    </location>
</feature>
<reference evidence="6" key="1">
    <citation type="submission" date="2020-10" db="EMBL/GenBank/DDBJ databases">
        <title>An improved Amphimedon queenslandica hologenome assembly reveals how three proteobacterial symbionts can extend the metabolic phenotypic of their marine sponge host.</title>
        <authorList>
            <person name="Degnan B."/>
            <person name="Degnan S."/>
            <person name="Xiang X."/>
        </authorList>
    </citation>
    <scope>NUCLEOTIDE SEQUENCE</scope>
    <source>
        <strain evidence="6">AqS2</strain>
    </source>
</reference>
<evidence type="ECO:0000256" key="4">
    <source>
        <dbReference type="PIRSR" id="PIRSR640198-2"/>
    </source>
</evidence>
<dbReference type="Pfam" id="PF13784">
    <property type="entry name" value="Fic_N"/>
    <property type="match status" value="1"/>
</dbReference>
<gene>
    <name evidence="6" type="ORF">ISN26_01290</name>
</gene>
<sequence length="398" mass="44171">MIKELPSIYPGKHIPYNSYTAFLPADLYSAAELELDGKVREQAQKALWQLGRLAHAIEETPDPDAFVDACKLKEAVETSRIEGTRADAQDIYVARLTGKADCDPLDIAEIEGYARALDRALELRKELPLGCRLLREAHAALLDQPRGHHKAPGEFRNVEVWIGGRTPESASYNPPPPGYVPQAMDNLEKFMQDDDVAMDSIVKLALLHYHFEAIHPFRDGNGRAGRMIVALFLQAKGWLERPALTISFFLFGRRWEYYSHLNDARQSSQGVNDWLLYFITGIACAAEIGVDAALAMAELKADCVAKIKASGGRQIEADLAFLDRLFKFPAASIASIEKEQGVPRHVASRMLQRMAALGILVKYSASKKSSVHTFKDYIDVFANNRKIVPAGATVSMQS</sequence>
<keyword evidence="1" id="KW-0548">Nucleotidyltransferase</keyword>
<dbReference type="GO" id="GO:0005524">
    <property type="term" value="F:ATP binding"/>
    <property type="evidence" value="ECO:0007669"/>
    <property type="project" value="UniProtKB-UniRule"/>
</dbReference>
<feature type="binding site" evidence="4">
    <location>
        <begin position="257"/>
        <end position="258"/>
    </location>
    <ligand>
        <name>ATP</name>
        <dbReference type="ChEBI" id="CHEBI:30616"/>
    </ligand>
</feature>
<dbReference type="InterPro" id="IPR036597">
    <property type="entry name" value="Fido-like_dom_sf"/>
</dbReference>
<evidence type="ECO:0000256" key="2">
    <source>
        <dbReference type="PIRSR" id="PIRSR038925-1"/>
    </source>
</evidence>
<evidence type="ECO:0000313" key="7">
    <source>
        <dbReference type="Proteomes" id="UP000604381"/>
    </source>
</evidence>
<protein>
    <recommendedName>
        <fullName evidence="1">Protein adenylyltransferase</fullName>
        <ecNumber evidence="1">2.7.7.108</ecNumber>
    </recommendedName>
    <alternativeName>
        <fullName evidence="1">AMPylator</fullName>
    </alternativeName>
</protein>
<dbReference type="GO" id="GO:0000287">
    <property type="term" value="F:magnesium ion binding"/>
    <property type="evidence" value="ECO:0007669"/>
    <property type="project" value="UniProtKB-UniRule"/>
</dbReference>
<dbReference type="Pfam" id="PF02661">
    <property type="entry name" value="Fic"/>
    <property type="match status" value="1"/>
</dbReference>
<evidence type="ECO:0000256" key="1">
    <source>
        <dbReference type="PIRNR" id="PIRNR038925"/>
    </source>
</evidence>
<feature type="domain" description="Fido" evidence="5">
    <location>
        <begin position="129"/>
        <end position="280"/>
    </location>
</feature>
<evidence type="ECO:0000313" key="6">
    <source>
        <dbReference type="EMBL" id="MBF2734725.1"/>
    </source>
</evidence>
<dbReference type="InterPro" id="IPR026287">
    <property type="entry name" value="SoFic-like"/>
</dbReference>
<name>A0A930Y0W4_9GAMM</name>
<feature type="binding site" evidence="2">
    <location>
        <position position="82"/>
    </location>
    <ligand>
        <name>ATP</name>
        <dbReference type="ChEBI" id="CHEBI:30616"/>
    </ligand>
</feature>
<accession>A0A930Y0W4</accession>
<feature type="binding site" evidence="2">
    <location>
        <position position="257"/>
    </location>
    <ligand>
        <name>ATP</name>
        <dbReference type="ChEBI" id="CHEBI:30616"/>
    </ligand>
</feature>